<protein>
    <submittedName>
        <fullName evidence="6">Cystathionine gamma-synthase</fullName>
        <ecNumber evidence="5 6">2.5.1.48</ecNumber>
    </submittedName>
    <submittedName>
        <fullName evidence="5">O-succinylhomoserine (Thiol)-lyase</fullName>
    </submittedName>
</protein>
<dbReference type="FunFam" id="3.90.1150.10:FF:000008">
    <property type="entry name" value="Cystathionine gamma-synthase"/>
    <property type="match status" value="1"/>
</dbReference>
<keyword evidence="7" id="KW-1185">Reference proteome</keyword>
<feature type="modified residue" description="N6-(pyridoxal phosphate)lysine" evidence="3">
    <location>
        <position position="198"/>
    </location>
</feature>
<dbReference type="CDD" id="cd00614">
    <property type="entry name" value="CGS_like"/>
    <property type="match status" value="1"/>
</dbReference>
<dbReference type="GO" id="GO:0003962">
    <property type="term" value="F:cystathionine gamma-synthase activity"/>
    <property type="evidence" value="ECO:0007669"/>
    <property type="project" value="UniProtKB-EC"/>
</dbReference>
<dbReference type="Pfam" id="PF01053">
    <property type="entry name" value="Cys_Met_Meta_PP"/>
    <property type="match status" value="1"/>
</dbReference>
<accession>A0A0U1HVM2</accession>
<dbReference type="PIRSF" id="PIRSF001434">
    <property type="entry name" value="CGS"/>
    <property type="match status" value="1"/>
</dbReference>
<reference evidence="6 8" key="2">
    <citation type="submission" date="2015-03" db="EMBL/GenBank/DDBJ databases">
        <authorList>
            <person name="Murphy D."/>
        </authorList>
    </citation>
    <scope>NUCLEOTIDE SEQUENCE [LARGE SCALE GENOMIC DNA]</scope>
    <source>
        <strain evidence="6 8">68/02</strain>
    </source>
</reference>
<dbReference type="PANTHER" id="PTHR11808">
    <property type="entry name" value="TRANS-SULFURATION ENZYME FAMILY MEMBER"/>
    <property type="match status" value="1"/>
</dbReference>
<dbReference type="PROSITE" id="PS00868">
    <property type="entry name" value="CYS_MET_METAB_PP"/>
    <property type="match status" value="1"/>
</dbReference>
<dbReference type="FunFam" id="3.40.640.10:FF:000038">
    <property type="entry name" value="Cystathionine gamma-synthase"/>
    <property type="match status" value="1"/>
</dbReference>
<dbReference type="RefSeq" id="WP_032816717.1">
    <property type="nucleotide sequence ID" value="NZ_CABIHO010000119.1"/>
</dbReference>
<evidence type="ECO:0000313" key="6">
    <source>
        <dbReference type="EMBL" id="CQI93893.1"/>
    </source>
</evidence>
<reference evidence="5 7" key="1">
    <citation type="journal article" date="2015" name="Genome Announc.">
        <title>Thirty-Two Complete Genome Assemblies of Nine Yersinia Species, Including Y. pestis, Y. pseudotuberculosis, and Y. enterocolitica.</title>
        <authorList>
            <person name="Johnson S.L."/>
            <person name="Daligault H.E."/>
            <person name="Davenport K.W."/>
            <person name="Jaissle J."/>
            <person name="Frey K.G."/>
            <person name="Ladner J.T."/>
            <person name="Broomall S.M."/>
            <person name="Bishop-Lilly K.A."/>
            <person name="Bruce D.C."/>
            <person name="Coyne S.R."/>
            <person name="Gibbons H.S."/>
            <person name="Lo C.C."/>
            <person name="Munk A.C."/>
            <person name="Rosenzweig C.N."/>
            <person name="Koroleva G.I."/>
            <person name="Palacios G.F."/>
            <person name="Redden C.L."/>
            <person name="Xu Y."/>
            <person name="Minogue T.D."/>
            <person name="Chain P.S."/>
        </authorList>
    </citation>
    <scope>NUCLEOTIDE SEQUENCE [LARGE SCALE GENOMIC DNA]</scope>
    <source>
        <strain evidence="5 7">YRA</strain>
    </source>
</reference>
<proteinExistence type="inferred from homology"/>
<evidence type="ECO:0000313" key="8">
    <source>
        <dbReference type="Proteomes" id="UP000042054"/>
    </source>
</evidence>
<dbReference type="Gene3D" id="3.90.1150.10">
    <property type="entry name" value="Aspartate Aminotransferase, domain 1"/>
    <property type="match status" value="1"/>
</dbReference>
<comment type="similarity">
    <text evidence="4">Belongs to the trans-sulfuration enzymes family.</text>
</comment>
<evidence type="ECO:0000256" key="3">
    <source>
        <dbReference type="PIRSR" id="PIRSR001434-2"/>
    </source>
</evidence>
<organism evidence="6 8">
    <name type="scientific">Yersinia rohdei</name>
    <dbReference type="NCBI Taxonomy" id="29485"/>
    <lineage>
        <taxon>Bacteria</taxon>
        <taxon>Pseudomonadati</taxon>
        <taxon>Pseudomonadota</taxon>
        <taxon>Gammaproteobacteria</taxon>
        <taxon>Enterobacterales</taxon>
        <taxon>Yersiniaceae</taxon>
        <taxon>Yersinia</taxon>
    </lineage>
</organism>
<dbReference type="InterPro" id="IPR011821">
    <property type="entry name" value="O_succ_thio_ly"/>
</dbReference>
<name>A0A0U1HVM2_YERRO</name>
<dbReference type="NCBIfam" id="TIGR02080">
    <property type="entry name" value="O_succ_thio_ly"/>
    <property type="match status" value="1"/>
</dbReference>
<keyword evidence="2 3" id="KW-0663">Pyridoxal phosphate</keyword>
<dbReference type="Proteomes" id="UP000042054">
    <property type="component" value="Unassembled WGS sequence"/>
</dbReference>
<dbReference type="Proteomes" id="UP000031914">
    <property type="component" value="Chromosome"/>
</dbReference>
<dbReference type="GO" id="GO:0019346">
    <property type="term" value="P:transsulfuration"/>
    <property type="evidence" value="ECO:0007669"/>
    <property type="project" value="InterPro"/>
</dbReference>
<dbReference type="EC" id="2.5.1.48" evidence="5 6"/>
<dbReference type="Gene3D" id="3.40.640.10">
    <property type="entry name" value="Type I PLP-dependent aspartate aminotransferase-like (Major domain)"/>
    <property type="match status" value="1"/>
</dbReference>
<gene>
    <name evidence="6" type="primary">metC1</name>
    <name evidence="5" type="synonym">metB</name>
    <name evidence="5" type="ORF">CH64_2700</name>
    <name evidence="6" type="ORF">ERS008555_03034</name>
</gene>
<dbReference type="EMBL" id="CTKE01000016">
    <property type="protein sequence ID" value="CQI93893.1"/>
    <property type="molecule type" value="Genomic_DNA"/>
</dbReference>
<dbReference type="InterPro" id="IPR015421">
    <property type="entry name" value="PyrdxlP-dep_Trfase_major"/>
</dbReference>
<dbReference type="STRING" id="29485.CH64_2700"/>
<comment type="cofactor">
    <cofactor evidence="1 4">
        <name>pyridoxal 5'-phosphate</name>
        <dbReference type="ChEBI" id="CHEBI:597326"/>
    </cofactor>
</comment>
<dbReference type="GeneID" id="45567980"/>
<dbReference type="GO" id="GO:0019343">
    <property type="term" value="P:cysteine biosynthetic process via cystathionine"/>
    <property type="evidence" value="ECO:0007669"/>
    <property type="project" value="TreeGrafter"/>
</dbReference>
<evidence type="ECO:0000256" key="4">
    <source>
        <dbReference type="RuleBase" id="RU362118"/>
    </source>
</evidence>
<evidence type="ECO:0000256" key="2">
    <source>
        <dbReference type="ARBA" id="ARBA00022898"/>
    </source>
</evidence>
<dbReference type="EMBL" id="CP009787">
    <property type="protein sequence ID" value="AJJ10192.1"/>
    <property type="molecule type" value="Genomic_DNA"/>
</dbReference>
<dbReference type="InterPro" id="IPR000277">
    <property type="entry name" value="Cys/Met-Metab_PyrdxlP-dep_enz"/>
</dbReference>
<dbReference type="PANTHER" id="PTHR11808:SF75">
    <property type="entry name" value="CYSTATHIONINE GAMMA-SYNTHASE"/>
    <property type="match status" value="1"/>
</dbReference>
<dbReference type="InterPro" id="IPR015422">
    <property type="entry name" value="PyrdxlP-dep_Trfase_small"/>
</dbReference>
<dbReference type="AlphaFoldDB" id="A0A0U1HVM2"/>
<dbReference type="GO" id="GO:0005737">
    <property type="term" value="C:cytoplasm"/>
    <property type="evidence" value="ECO:0007669"/>
    <property type="project" value="TreeGrafter"/>
</dbReference>
<dbReference type="OrthoDB" id="9805807at2"/>
<dbReference type="KEGG" id="yro:CH64_2700"/>
<dbReference type="GO" id="GO:0030170">
    <property type="term" value="F:pyridoxal phosphate binding"/>
    <property type="evidence" value="ECO:0007669"/>
    <property type="project" value="InterPro"/>
</dbReference>
<keyword evidence="6" id="KW-0808">Transferase</keyword>
<evidence type="ECO:0000313" key="7">
    <source>
        <dbReference type="Proteomes" id="UP000031914"/>
    </source>
</evidence>
<evidence type="ECO:0000313" key="5">
    <source>
        <dbReference type="EMBL" id="AJJ10192.1"/>
    </source>
</evidence>
<dbReference type="SUPFAM" id="SSF53383">
    <property type="entry name" value="PLP-dependent transferases"/>
    <property type="match status" value="1"/>
</dbReference>
<dbReference type="InterPro" id="IPR015424">
    <property type="entry name" value="PyrdxlP-dep_Trfase"/>
</dbReference>
<dbReference type="GO" id="GO:0004123">
    <property type="term" value="F:cystathionine gamma-lyase activity"/>
    <property type="evidence" value="ECO:0007669"/>
    <property type="project" value="TreeGrafter"/>
</dbReference>
<dbReference type="NCBIfam" id="NF005961">
    <property type="entry name" value="PRK08045.1"/>
    <property type="match status" value="1"/>
</dbReference>
<evidence type="ECO:0000256" key="1">
    <source>
        <dbReference type="ARBA" id="ARBA00001933"/>
    </source>
</evidence>
<sequence length="386" mass="41630">MTRKQATIAVRSGLNDDEQYGCVVPPIHLSSTYNFIDFNQPRAHDYSRRGNPTRDVVQRALAELEGGAGAVMTSSGMSAIHLVCTTFLKPGDLLVAPHDCYGGSYRLFDSLSKRGAYRVLFVDQGDDVALSQALAEKPKLVLIETPSNPLLRVVDIAAICQAAHAVGALTVCDNTFLSPALQQPLSLGADLVVHSCTKYLNGHSDVVAGAVIAKDPDLAVELAWWANNIGVTGAAFDSYLLLRGLRTLSPRMAQQQRNADEIVRYLQQQPLVKTLYHPSLPQHPGHEIACRQQSGFGAMLSFELDGDEQVLRRFLSALELFTLAESLGGVESLISHAATMTHAGMAPEARIAAGITDSLLRISVGIEDSEDLIADLENAFQLAGTR</sequence>
<dbReference type="InterPro" id="IPR054542">
    <property type="entry name" value="Cys_met_metab_PP"/>
</dbReference>